<keyword evidence="1" id="KW-0732">Signal</keyword>
<evidence type="ECO:0000313" key="5">
    <source>
        <dbReference type="Proteomes" id="UP000276953"/>
    </source>
</evidence>
<proteinExistence type="predicted"/>
<sequence length="268" mass="30082">MKKLLFFVINLLLIDHYNAQTIIFEETFETSPIFQIPLSWEAINRSNTFPTWNTMDLSPFTNAFGFDGKVANITTMNPASDQLLVSPSVNLQTGNMYSLKFLIGTFTSNHVFPPQGHYAVYILPSGTTFTGSETPVLEEDIVNGDIAELKTLDISGYSGQNIKIYFRQFNSTGITQLLLDTVQISEEPLLGTSEESLTSEDLIIYPNPANDYVHLKSKSKISQVKIFDLTGREIMTKPESDRIDIDHLQSGTYIISVTTDHKTYNKNS</sequence>
<gene>
    <name evidence="4" type="ORF">EJ377_17615</name>
</gene>
<dbReference type="NCBIfam" id="TIGR04183">
    <property type="entry name" value="Por_Secre_tail"/>
    <property type="match status" value="1"/>
</dbReference>
<feature type="domain" description="Cleaved adhesin" evidence="2">
    <location>
        <begin position="27"/>
        <end position="184"/>
    </location>
</feature>
<dbReference type="Gene3D" id="2.60.120.200">
    <property type="match status" value="1"/>
</dbReference>
<dbReference type="InterPro" id="IPR026444">
    <property type="entry name" value="Secre_tail"/>
</dbReference>
<protein>
    <submittedName>
        <fullName evidence="4">T9SS type A sorting domain-containing protein</fullName>
    </submittedName>
</protein>
<dbReference type="Pfam" id="PF18962">
    <property type="entry name" value="Por_Secre_tail"/>
    <property type="match status" value="1"/>
</dbReference>
<evidence type="ECO:0000256" key="1">
    <source>
        <dbReference type="ARBA" id="ARBA00022729"/>
    </source>
</evidence>
<dbReference type="NCBIfam" id="NF038128">
    <property type="entry name" value="choice_anch_J"/>
    <property type="match status" value="1"/>
</dbReference>
<organism evidence="4 5">
    <name type="scientific">Chryseobacterium arthrosphaerae</name>
    <dbReference type="NCBI Taxonomy" id="651561"/>
    <lineage>
        <taxon>Bacteria</taxon>
        <taxon>Pseudomonadati</taxon>
        <taxon>Bacteroidota</taxon>
        <taxon>Flavobacteriia</taxon>
        <taxon>Flavobacteriales</taxon>
        <taxon>Weeksellaceae</taxon>
        <taxon>Chryseobacterium group</taxon>
        <taxon>Chryseobacterium</taxon>
    </lineage>
</organism>
<accession>A0A432DSX6</accession>
<evidence type="ECO:0000259" key="2">
    <source>
        <dbReference type="Pfam" id="PF07675"/>
    </source>
</evidence>
<dbReference type="InterPro" id="IPR011628">
    <property type="entry name" value="Cleaved_adhesin"/>
</dbReference>
<comment type="caution">
    <text evidence="4">The sequence shown here is derived from an EMBL/GenBank/DDBJ whole genome shotgun (WGS) entry which is preliminary data.</text>
</comment>
<feature type="domain" description="Secretion system C-terminal sorting" evidence="3">
    <location>
        <begin position="204"/>
        <end position="264"/>
    </location>
</feature>
<dbReference type="Pfam" id="PF07675">
    <property type="entry name" value="Cleaved_Adhesin"/>
    <property type="match status" value="1"/>
</dbReference>
<evidence type="ECO:0000259" key="3">
    <source>
        <dbReference type="Pfam" id="PF18962"/>
    </source>
</evidence>
<dbReference type="Proteomes" id="UP000276953">
    <property type="component" value="Unassembled WGS sequence"/>
</dbReference>
<dbReference type="AlphaFoldDB" id="A0A432DSX6"/>
<reference evidence="4 5" key="1">
    <citation type="submission" date="2018-12" db="EMBL/GenBank/DDBJ databases">
        <title>Draft Genome Sequence of Chryseobacterium arthrosphaerae strain ED882-96 Isolated from the Blood of a Patient with Liver Cirrhosis in Taiwan.</title>
        <authorList>
            <person name="Lin J.-N."/>
            <person name="Lai C.-H."/>
            <person name="Yang C.-H."/>
            <person name="Huang Y.-H."/>
        </authorList>
    </citation>
    <scope>NUCLEOTIDE SEQUENCE [LARGE SCALE GENOMIC DNA]</scope>
    <source>
        <strain evidence="4 5">ED882-96</strain>
    </source>
</reference>
<evidence type="ECO:0000313" key="4">
    <source>
        <dbReference type="EMBL" id="RTZ46242.1"/>
    </source>
</evidence>
<dbReference type="EMBL" id="RYFC01000003">
    <property type="protein sequence ID" value="RTZ46242.1"/>
    <property type="molecule type" value="Genomic_DNA"/>
</dbReference>
<name>A0A432DSX6_9FLAO</name>